<reference evidence="1 2" key="1">
    <citation type="submission" date="2020-02" db="EMBL/GenBank/DDBJ databases">
        <authorList>
            <person name="Ma Q."/>
            <person name="Huang Y."/>
            <person name="Song X."/>
            <person name="Pei D."/>
        </authorList>
    </citation>
    <scope>NUCLEOTIDE SEQUENCE [LARGE SCALE GENOMIC DNA]</scope>
    <source>
        <strain evidence="1">Sxm20200214</strain>
        <tissue evidence="1">Leaf</tissue>
    </source>
</reference>
<keyword evidence="2" id="KW-1185">Reference proteome</keyword>
<proteinExistence type="predicted"/>
<organism evidence="1 2">
    <name type="scientific">Brassica carinata</name>
    <name type="common">Ethiopian mustard</name>
    <name type="synonym">Abyssinian cabbage</name>
    <dbReference type="NCBI Taxonomy" id="52824"/>
    <lineage>
        <taxon>Eukaryota</taxon>
        <taxon>Viridiplantae</taxon>
        <taxon>Streptophyta</taxon>
        <taxon>Embryophyta</taxon>
        <taxon>Tracheophyta</taxon>
        <taxon>Spermatophyta</taxon>
        <taxon>Magnoliopsida</taxon>
        <taxon>eudicotyledons</taxon>
        <taxon>Gunneridae</taxon>
        <taxon>Pentapetalae</taxon>
        <taxon>rosids</taxon>
        <taxon>malvids</taxon>
        <taxon>Brassicales</taxon>
        <taxon>Brassicaceae</taxon>
        <taxon>Brassiceae</taxon>
        <taxon>Brassica</taxon>
    </lineage>
</organism>
<dbReference type="EMBL" id="JAAMPC010000001">
    <property type="protein sequence ID" value="KAG2332914.1"/>
    <property type="molecule type" value="Genomic_DNA"/>
</dbReference>
<name>A0A8X7WNH6_BRACI</name>
<protein>
    <submittedName>
        <fullName evidence="1">Uncharacterized protein</fullName>
    </submittedName>
</protein>
<evidence type="ECO:0000313" key="1">
    <source>
        <dbReference type="EMBL" id="KAG2332914.1"/>
    </source>
</evidence>
<dbReference type="AlphaFoldDB" id="A0A8X7WNH6"/>
<dbReference type="InterPro" id="IPR044807">
    <property type="entry name" value="DRIP1-like"/>
</dbReference>
<evidence type="ECO:0000313" key="2">
    <source>
        <dbReference type="Proteomes" id="UP000886595"/>
    </source>
</evidence>
<dbReference type="PANTHER" id="PTHR46293">
    <property type="entry name" value="E3 UBIQUITIN PROTEIN LIGASE DRIP1"/>
    <property type="match status" value="1"/>
</dbReference>
<comment type="caution">
    <text evidence="1">The sequence shown here is derived from an EMBL/GenBank/DDBJ whole genome shotgun (WGS) entry which is preliminary data.</text>
</comment>
<dbReference type="InterPro" id="IPR013083">
    <property type="entry name" value="Znf_RING/FYVE/PHD"/>
</dbReference>
<accession>A0A8X7WNH6</accession>
<dbReference type="PANTHER" id="PTHR46293:SF12">
    <property type="entry name" value="E3 UBIQUITIN PROTEIN LIGASE DRIP2"/>
    <property type="match status" value="1"/>
</dbReference>
<dbReference type="Gene3D" id="3.30.40.10">
    <property type="entry name" value="Zinc/RING finger domain, C3HC4 (zinc finger)"/>
    <property type="match status" value="1"/>
</dbReference>
<gene>
    <name evidence="1" type="ORF">Bca52824_004094</name>
</gene>
<dbReference type="GO" id="GO:0004842">
    <property type="term" value="F:ubiquitin-protein transferase activity"/>
    <property type="evidence" value="ECO:0007669"/>
    <property type="project" value="InterPro"/>
</dbReference>
<sequence>MVCRKCIYYEKITEDEIECCPVCDIDLGGAPLDKLRPDHILQDLRAKIFPLKRKRVLNHLTCKEEREVYLVSGAQTGTTGKRSKSLVRKDVRGNGSFTKRAVKKEEESGDGLYKAIFIARLMRVSKGHNKKLVLEVEFKPSANYAVVEKNGYKRSSVVQSRIIKHGSHRMARSDLVGRAFSYDSKIVGT</sequence>
<dbReference type="OrthoDB" id="1305878at2759"/>
<dbReference type="Proteomes" id="UP000886595">
    <property type="component" value="Unassembled WGS sequence"/>
</dbReference>